<comment type="caution">
    <text evidence="1">The sequence shown here is derived from an EMBL/GenBank/DDBJ whole genome shotgun (WGS) entry which is preliminary data.</text>
</comment>
<sequence length="145" mass="16613">MAFFGEYLFPNFRTNIIQTNRILTRLAQFAAEGKVAQVAKLTTIRPDLRIQVLFTLAGLGAQDEIEVILKEHPEDLLVKAPLRDISGRVFDCSLFQHALWTLDVRYMANMMLDCLPDTAKGEAIRGELVNQYKEWESNAWLSIKR</sequence>
<evidence type="ECO:0000313" key="2">
    <source>
        <dbReference type="Proteomes" id="UP001139721"/>
    </source>
</evidence>
<dbReference type="EMBL" id="JAJKBJ010000007">
    <property type="protein sequence ID" value="MCL9683982.1"/>
    <property type="molecule type" value="Genomic_DNA"/>
</dbReference>
<dbReference type="Proteomes" id="UP001139721">
    <property type="component" value="Unassembled WGS sequence"/>
</dbReference>
<name>A0A9X2D1A9_9GAMM</name>
<accession>A0A9X2D1A9</accession>
<evidence type="ECO:0000313" key="1">
    <source>
        <dbReference type="EMBL" id="MCL9683982.1"/>
    </source>
</evidence>
<reference evidence="1" key="1">
    <citation type="submission" date="2021-11" db="EMBL/GenBank/DDBJ databases">
        <title>Legionella maioricencis sp. nov., a new species isolated from hot water samples in Mallorca.</title>
        <authorList>
            <person name="Crespi S."/>
            <person name="Drasar V."/>
            <person name="Salva-Serra F."/>
            <person name="Jaen-Luchoro D."/>
            <person name="Pineiro-Iglesias B."/>
            <person name="Aliaga F."/>
            <person name="Fernandez-Juarez V."/>
            <person name="Coll G."/>
            <person name="Moore E.R.B."/>
            <person name="Bennasar-Figueras A."/>
        </authorList>
    </citation>
    <scope>NUCLEOTIDE SEQUENCE</scope>
    <source>
        <strain evidence="1">HCPI-6</strain>
    </source>
</reference>
<dbReference type="AlphaFoldDB" id="A0A9X2D1A9"/>
<proteinExistence type="predicted"/>
<keyword evidence="2" id="KW-1185">Reference proteome</keyword>
<organism evidence="1 2">
    <name type="scientific">Legionella maioricensis</name>
    <dbReference type="NCBI Taxonomy" id="2896528"/>
    <lineage>
        <taxon>Bacteria</taxon>
        <taxon>Pseudomonadati</taxon>
        <taxon>Pseudomonadota</taxon>
        <taxon>Gammaproteobacteria</taxon>
        <taxon>Legionellales</taxon>
        <taxon>Legionellaceae</taxon>
        <taxon>Legionella</taxon>
    </lineage>
</organism>
<protein>
    <submittedName>
        <fullName evidence="1">Uncharacterized protein</fullName>
    </submittedName>
</protein>
<gene>
    <name evidence="1" type="ORF">LOX96_07750</name>
</gene>